<gene>
    <name evidence="6" type="primary">LOC103514784</name>
</gene>
<dbReference type="PaxDb" id="121845-A0A1S3DAJ6"/>
<reference evidence="6" key="1">
    <citation type="submission" date="2025-08" db="UniProtKB">
        <authorList>
            <consortium name="RefSeq"/>
        </authorList>
    </citation>
    <scope>IDENTIFICATION</scope>
</reference>
<dbReference type="OrthoDB" id="5627at2759"/>
<feature type="compositionally biased region" description="Basic and acidic residues" evidence="4">
    <location>
        <begin position="293"/>
        <end position="307"/>
    </location>
</feature>
<comment type="similarity">
    <text evidence="2">Belongs to the TLS1 family.</text>
</comment>
<evidence type="ECO:0000256" key="4">
    <source>
        <dbReference type="SAM" id="MobiDB-lite"/>
    </source>
</evidence>
<dbReference type="GO" id="GO:0005681">
    <property type="term" value="C:spliceosomal complex"/>
    <property type="evidence" value="ECO:0007669"/>
    <property type="project" value="TreeGrafter"/>
</dbReference>
<evidence type="ECO:0000256" key="3">
    <source>
        <dbReference type="ARBA" id="ARBA00023242"/>
    </source>
</evidence>
<dbReference type="Proteomes" id="UP000079169">
    <property type="component" value="Unplaced"/>
</dbReference>
<dbReference type="STRING" id="121845.A0A1S3DAJ6"/>
<dbReference type="PANTHER" id="PTHR13486">
    <property type="entry name" value="TELOMERE LENGTH AND SILENCING PROTEIN 1 TLS1 FAMILY MEMBER"/>
    <property type="match status" value="1"/>
</dbReference>
<comment type="subcellular location">
    <subcellularLocation>
        <location evidence="1">Nucleus</location>
    </subcellularLocation>
</comment>
<organism evidence="5 6">
    <name type="scientific">Diaphorina citri</name>
    <name type="common">Asian citrus psyllid</name>
    <dbReference type="NCBI Taxonomy" id="121845"/>
    <lineage>
        <taxon>Eukaryota</taxon>
        <taxon>Metazoa</taxon>
        <taxon>Ecdysozoa</taxon>
        <taxon>Arthropoda</taxon>
        <taxon>Hexapoda</taxon>
        <taxon>Insecta</taxon>
        <taxon>Pterygota</taxon>
        <taxon>Neoptera</taxon>
        <taxon>Paraneoptera</taxon>
        <taxon>Hemiptera</taxon>
        <taxon>Sternorrhyncha</taxon>
        <taxon>Psylloidea</taxon>
        <taxon>Psyllidae</taxon>
        <taxon>Diaphorininae</taxon>
        <taxon>Diaphorina</taxon>
    </lineage>
</organism>
<sequence>MSEEGSSQHIKSEDSSPQPIKFKSRKKNLRTRKDSSEEEDSEEEMEALKKLEEMKSLQKLRQRPNGVSIISLTVGEKVAEEDELLVKDPFKIKSGGLVNMSALKSGQVKKVDDAYDTGIGTQFSAETNKRDEDEEMMKYIEEQLSKRKKGEETKEGGQGEEGGVNYCSPEEAALQAVPDHLRQSSTHQSEEMLSNQMLSGIPEVDLGIEAKIRNIEATEEAKLKLLWDRHNKKDGPSQFVPTNMAVNFVQHNRFNIEDTGPPKKKERLDQPVPFQPKVSRDAAIPTASSGASGDKKRDSTEKATDDYHYEKFKKQFRRY</sequence>
<keyword evidence="5" id="KW-1185">Reference proteome</keyword>
<evidence type="ECO:0000313" key="5">
    <source>
        <dbReference type="Proteomes" id="UP000079169"/>
    </source>
</evidence>
<name>A0A1S3DAJ6_DIACI</name>
<evidence type="ECO:0000256" key="1">
    <source>
        <dbReference type="ARBA" id="ARBA00004123"/>
    </source>
</evidence>
<dbReference type="KEGG" id="dci:103514784"/>
<dbReference type="Pfam" id="PF07052">
    <property type="entry name" value="Hep_59"/>
    <property type="match status" value="1"/>
</dbReference>
<evidence type="ECO:0000256" key="2">
    <source>
        <dbReference type="ARBA" id="ARBA00007643"/>
    </source>
</evidence>
<feature type="region of interest" description="Disordered" evidence="4">
    <location>
        <begin position="1"/>
        <end position="47"/>
    </location>
</feature>
<keyword evidence="3" id="KW-0539">Nucleus</keyword>
<dbReference type="AlphaFoldDB" id="A0A1S3DAJ6"/>
<dbReference type="RefSeq" id="XP_008477909.1">
    <property type="nucleotide sequence ID" value="XM_008479687.3"/>
</dbReference>
<dbReference type="OMA" id="NIKTGGM"/>
<feature type="compositionally biased region" description="Basic and acidic residues" evidence="4">
    <location>
        <begin position="254"/>
        <end position="269"/>
    </location>
</feature>
<feature type="region of interest" description="Disordered" evidence="4">
    <location>
        <begin position="253"/>
        <end position="307"/>
    </location>
</feature>
<feature type="compositionally biased region" description="Basic and acidic residues" evidence="4">
    <location>
        <begin position="143"/>
        <end position="157"/>
    </location>
</feature>
<feature type="region of interest" description="Disordered" evidence="4">
    <location>
        <begin position="143"/>
        <end position="166"/>
    </location>
</feature>
<evidence type="ECO:0000313" key="6">
    <source>
        <dbReference type="RefSeq" id="XP_008477909.1"/>
    </source>
</evidence>
<dbReference type="GO" id="GO:0000398">
    <property type="term" value="P:mRNA splicing, via spliceosome"/>
    <property type="evidence" value="ECO:0007669"/>
    <property type="project" value="TreeGrafter"/>
</dbReference>
<feature type="compositionally biased region" description="Acidic residues" evidence="4">
    <location>
        <begin position="36"/>
        <end position="45"/>
    </location>
</feature>
<dbReference type="PANTHER" id="PTHR13486:SF2">
    <property type="entry name" value="SPLICING FACTOR C9ORF78"/>
    <property type="match status" value="1"/>
</dbReference>
<proteinExistence type="inferred from homology"/>
<protein>
    <submittedName>
        <fullName evidence="6">Telomere length and silencing protein 1 homolog</fullName>
    </submittedName>
</protein>
<dbReference type="InterPro" id="IPR010756">
    <property type="entry name" value="Tls1-like"/>
</dbReference>
<accession>A0A1S3DAJ6</accession>
<dbReference type="GeneID" id="103514784"/>